<dbReference type="Proteomes" id="UP000214684">
    <property type="component" value="Unassembled WGS sequence"/>
</dbReference>
<dbReference type="AlphaFoldDB" id="A0A227PB18"/>
<reference evidence="1 2" key="1">
    <citation type="submission" date="2016-11" db="EMBL/GenBank/DDBJ databases">
        <title>Whole genomes of Flavobacteriaceae.</title>
        <authorList>
            <person name="Stine C."/>
            <person name="Li C."/>
            <person name="Tadesse D."/>
        </authorList>
    </citation>
    <scope>NUCLEOTIDE SEQUENCE [LARGE SCALE GENOMIC DNA]</scope>
    <source>
        <strain evidence="1 2">DSM 24704</strain>
    </source>
</reference>
<accession>A0A227PB18</accession>
<sequence length="474" mass="51752">MANGFYNLQQKEILEINNLNLLISIKFMSNKLRKSISFLALTTAVFFASCQKDEIAISKPESSVLTAKEWLEKTKPNLEVLKFTETVDWSNAIVLDNNGEQAIEVPLKLISNASTNVVDDIEYKTYMRLLIIKDVDDTYKVFDIVYTTKNTSFNNNDKSFNILDIGRQYSGYITIQKSDNTIAYSGKYENGDFSGLHNYSPEKKLTNRLVCSYYVTVGNYTTCSDWSWYPDYTFSPGGPGSLPPGYMPGISGPLFPNGIPAFDPCTAAINASTIAANTSFINAKAAVSQAGADGKEHSITLGYPGPAGPYTQSAMRNGGTNDVAVNETHPGAFAAIHNHPNNTPLSTGDIYVAVTLNTKNAAFYTSIIVIGGETYAIVINNLPAAKEFVKNNPPDLSPNYPPEFPDNIFDQILDVRTKLGESIEARTAAIATVLDANNAGITLMKQDSSGKFNRIKMQKTNNPDGTVSYIAVPC</sequence>
<evidence type="ECO:0000313" key="2">
    <source>
        <dbReference type="Proteomes" id="UP000214684"/>
    </source>
</evidence>
<gene>
    <name evidence="1" type="ORF">B0A64_09760</name>
</gene>
<comment type="caution">
    <text evidence="1">The sequence shown here is derived from an EMBL/GenBank/DDBJ whole genome shotgun (WGS) entry which is preliminary data.</text>
</comment>
<protein>
    <submittedName>
        <fullName evidence="1">Uncharacterized protein</fullName>
    </submittedName>
</protein>
<proteinExistence type="predicted"/>
<organism evidence="1 2">
    <name type="scientific">Flavobacterium araucananum</name>
    <dbReference type="NCBI Taxonomy" id="946678"/>
    <lineage>
        <taxon>Bacteria</taxon>
        <taxon>Pseudomonadati</taxon>
        <taxon>Bacteroidota</taxon>
        <taxon>Flavobacteriia</taxon>
        <taxon>Flavobacteriales</taxon>
        <taxon>Flavobacteriaceae</taxon>
        <taxon>Flavobacterium</taxon>
    </lineage>
</organism>
<keyword evidence="2" id="KW-1185">Reference proteome</keyword>
<evidence type="ECO:0000313" key="1">
    <source>
        <dbReference type="EMBL" id="OXG07089.1"/>
    </source>
</evidence>
<dbReference type="EMBL" id="MUGS01000014">
    <property type="protein sequence ID" value="OXG07089.1"/>
    <property type="molecule type" value="Genomic_DNA"/>
</dbReference>
<name>A0A227PB18_9FLAO</name>